<dbReference type="Gene3D" id="3.10.180.10">
    <property type="entry name" value="2,3-Dihydroxybiphenyl 1,2-Dioxygenase, domain 1"/>
    <property type="match status" value="1"/>
</dbReference>
<dbReference type="Proteomes" id="UP001595816">
    <property type="component" value="Unassembled WGS sequence"/>
</dbReference>
<gene>
    <name evidence="3" type="ORF">ACFOZ4_21965</name>
</gene>
<dbReference type="EMBL" id="JBHSAY010000010">
    <property type="protein sequence ID" value="MFC4133284.1"/>
    <property type="molecule type" value="Genomic_DNA"/>
</dbReference>
<reference evidence="4" key="1">
    <citation type="journal article" date="2019" name="Int. J. Syst. Evol. Microbiol.">
        <title>The Global Catalogue of Microorganisms (GCM) 10K type strain sequencing project: providing services to taxonomists for standard genome sequencing and annotation.</title>
        <authorList>
            <consortium name="The Broad Institute Genomics Platform"/>
            <consortium name="The Broad Institute Genome Sequencing Center for Infectious Disease"/>
            <person name="Wu L."/>
            <person name="Ma J."/>
        </authorList>
    </citation>
    <scope>NUCLEOTIDE SEQUENCE [LARGE SCALE GENOMIC DNA]</scope>
    <source>
        <strain evidence="4">CGMCC 4.7289</strain>
    </source>
</reference>
<dbReference type="InterPro" id="IPR041581">
    <property type="entry name" value="Glyoxalase_6"/>
</dbReference>
<feature type="domain" description="Glyoxalase-like" evidence="2">
    <location>
        <begin position="7"/>
        <end position="115"/>
    </location>
</feature>
<sequence>MPKIRNVSFDCADPYALARFWAEVMHTQLDSDHQPDDEETAIQPPDGPALYFQRVPEPKSVKNRVHVCLTPEIRRDAEVERILGLGATLVADHRRPDGLGWAVLADPEGNEFCVLRSEEERAAA</sequence>
<dbReference type="PANTHER" id="PTHR35908:SF1">
    <property type="entry name" value="CONSERVED PROTEIN"/>
    <property type="match status" value="1"/>
</dbReference>
<dbReference type="CDD" id="cd06587">
    <property type="entry name" value="VOC"/>
    <property type="match status" value="1"/>
</dbReference>
<organism evidence="3 4">
    <name type="scientific">Hamadaea flava</name>
    <dbReference type="NCBI Taxonomy" id="1742688"/>
    <lineage>
        <taxon>Bacteria</taxon>
        <taxon>Bacillati</taxon>
        <taxon>Actinomycetota</taxon>
        <taxon>Actinomycetes</taxon>
        <taxon>Micromonosporales</taxon>
        <taxon>Micromonosporaceae</taxon>
        <taxon>Hamadaea</taxon>
    </lineage>
</organism>
<evidence type="ECO:0000313" key="3">
    <source>
        <dbReference type="EMBL" id="MFC4133284.1"/>
    </source>
</evidence>
<feature type="region of interest" description="Disordered" evidence="1">
    <location>
        <begin position="29"/>
        <end position="48"/>
    </location>
</feature>
<evidence type="ECO:0000259" key="2">
    <source>
        <dbReference type="Pfam" id="PF18029"/>
    </source>
</evidence>
<dbReference type="RefSeq" id="WP_253760914.1">
    <property type="nucleotide sequence ID" value="NZ_JAMZDZ010000001.1"/>
</dbReference>
<comment type="caution">
    <text evidence="3">The sequence shown here is derived from an EMBL/GenBank/DDBJ whole genome shotgun (WGS) entry which is preliminary data.</text>
</comment>
<evidence type="ECO:0000313" key="4">
    <source>
        <dbReference type="Proteomes" id="UP001595816"/>
    </source>
</evidence>
<dbReference type="SUPFAM" id="SSF54593">
    <property type="entry name" value="Glyoxalase/Bleomycin resistance protein/Dihydroxybiphenyl dioxygenase"/>
    <property type="match status" value="1"/>
</dbReference>
<evidence type="ECO:0000256" key="1">
    <source>
        <dbReference type="SAM" id="MobiDB-lite"/>
    </source>
</evidence>
<dbReference type="Pfam" id="PF18029">
    <property type="entry name" value="Glyoxalase_6"/>
    <property type="match status" value="1"/>
</dbReference>
<keyword evidence="4" id="KW-1185">Reference proteome</keyword>
<dbReference type="PANTHER" id="PTHR35908">
    <property type="entry name" value="HYPOTHETICAL FUSION PROTEIN"/>
    <property type="match status" value="1"/>
</dbReference>
<dbReference type="InterPro" id="IPR029068">
    <property type="entry name" value="Glyas_Bleomycin-R_OHBP_Dase"/>
</dbReference>
<proteinExistence type="predicted"/>
<accession>A0ABV8LSN4</accession>
<name>A0ABV8LSN4_9ACTN</name>
<protein>
    <submittedName>
        <fullName evidence="3">VOC family protein</fullName>
    </submittedName>
</protein>